<sequence>MSLWEDICKLGEANGRVRLRQTIEQLESIDAAIAAGVADKLNGAKGAEFEARSKKAKAAQQTGKNPLGGTASLAQLKRALTTSRNTLLRKHGATLAKAAALIVELSITDSQLADVERARAETEEPQKSNQKSGNKQERAFLDALLAAGCTMWQLRQLSASDLAYIAAFVREKAADPHHRKPDGIAAAAYRAGFLDLSIEGANADEQLALLLATDFVTDADLQAKRVLEAAIGRPLDISPSLAGALERAAEIYRIDGVWPGAARTIDHAQEAQVERDVRTILTMLGIEGDEGRDRAWKIVAGTSPTFEPDEATDHPTSHVADPGYIETARVMLDHVHGEEIDRWERLMGNIGSDILDRQAAIMRLRPSAEGSRLARKDWEAVVLAQDWRNVLKVAQDKDVQELADLLQARSEVRWLATMRHIDLPTSAAIEPPFLRTAQLLCQPVEEIIWELFDSPPQPPADKAPPHTDPSHHVHRSVSAINDDFDY</sequence>
<reference evidence="2 3" key="1">
    <citation type="submission" date="2016-02" db="EMBL/GenBank/DDBJ databases">
        <authorList>
            <person name="Wen L."/>
            <person name="He K."/>
            <person name="Yang H."/>
        </authorList>
    </citation>
    <scope>NUCLEOTIDE SEQUENCE [LARGE SCALE GENOMIC DNA]</scope>
    <source>
        <strain evidence="2 3">CD09_2</strain>
    </source>
</reference>
<evidence type="ECO:0000313" key="3">
    <source>
        <dbReference type="Proteomes" id="UP000077262"/>
    </source>
</evidence>
<protein>
    <submittedName>
        <fullName evidence="2">Uncharacterized protein</fullName>
    </submittedName>
</protein>
<gene>
    <name evidence="2" type="ORF">AX777_18465</name>
</gene>
<accession>A0A177JRB5</accession>
<name>A0A177JRB5_SPHYA</name>
<dbReference type="OrthoDB" id="9991912at2"/>
<feature type="region of interest" description="Disordered" evidence="1">
    <location>
        <begin position="452"/>
        <end position="486"/>
    </location>
</feature>
<organism evidence="2 3">
    <name type="scientific">Sphingobium yanoikuyae</name>
    <name type="common">Sphingomonas yanoikuyae</name>
    <dbReference type="NCBI Taxonomy" id="13690"/>
    <lineage>
        <taxon>Bacteria</taxon>
        <taxon>Pseudomonadati</taxon>
        <taxon>Pseudomonadota</taxon>
        <taxon>Alphaproteobacteria</taxon>
        <taxon>Sphingomonadales</taxon>
        <taxon>Sphingomonadaceae</taxon>
        <taxon>Sphingobium</taxon>
    </lineage>
</organism>
<dbReference type="Proteomes" id="UP000077262">
    <property type="component" value="Unassembled WGS sequence"/>
</dbReference>
<proteinExistence type="predicted"/>
<comment type="caution">
    <text evidence="2">The sequence shown here is derived from an EMBL/GenBank/DDBJ whole genome shotgun (WGS) entry which is preliminary data.</text>
</comment>
<dbReference type="EMBL" id="LSTR01000033">
    <property type="protein sequence ID" value="OAH43800.1"/>
    <property type="molecule type" value="Genomic_DNA"/>
</dbReference>
<dbReference type="AlphaFoldDB" id="A0A177JRB5"/>
<feature type="region of interest" description="Disordered" evidence="1">
    <location>
        <begin position="116"/>
        <end position="135"/>
    </location>
</feature>
<evidence type="ECO:0000313" key="2">
    <source>
        <dbReference type="EMBL" id="OAH43800.1"/>
    </source>
</evidence>
<evidence type="ECO:0000256" key="1">
    <source>
        <dbReference type="SAM" id="MobiDB-lite"/>
    </source>
</evidence>
<dbReference type="RefSeq" id="WP_063976488.1">
    <property type="nucleotide sequence ID" value="NZ_LSTR01000033.1"/>
</dbReference>
<feature type="compositionally biased region" description="Basic and acidic residues" evidence="1">
    <location>
        <begin position="116"/>
        <end position="126"/>
    </location>
</feature>